<dbReference type="AlphaFoldDB" id="A0A1D2M7F2"/>
<feature type="signal peptide" evidence="2">
    <location>
        <begin position="1"/>
        <end position="23"/>
    </location>
</feature>
<dbReference type="Pfam" id="PF11901">
    <property type="entry name" value="DM9"/>
    <property type="match status" value="1"/>
</dbReference>
<dbReference type="Pfam" id="PF01400">
    <property type="entry name" value="Astacin"/>
    <property type="match status" value="1"/>
</dbReference>
<feature type="chain" id="PRO_5008811316" description="Metalloendopeptidase" evidence="2">
    <location>
        <begin position="24"/>
        <end position="386"/>
    </location>
</feature>
<dbReference type="Gene3D" id="3.40.390.10">
    <property type="entry name" value="Collagenase (Catalytic Domain)"/>
    <property type="match status" value="1"/>
</dbReference>
<evidence type="ECO:0000256" key="2">
    <source>
        <dbReference type="RuleBase" id="RU361183"/>
    </source>
</evidence>
<dbReference type="PRINTS" id="PR00480">
    <property type="entry name" value="ASTACIN"/>
</dbReference>
<organism evidence="4 5">
    <name type="scientific">Orchesella cincta</name>
    <name type="common">Springtail</name>
    <name type="synonym">Podura cincta</name>
    <dbReference type="NCBI Taxonomy" id="48709"/>
    <lineage>
        <taxon>Eukaryota</taxon>
        <taxon>Metazoa</taxon>
        <taxon>Ecdysozoa</taxon>
        <taxon>Arthropoda</taxon>
        <taxon>Hexapoda</taxon>
        <taxon>Collembola</taxon>
        <taxon>Entomobryomorpha</taxon>
        <taxon>Entomobryoidea</taxon>
        <taxon>Orchesellidae</taxon>
        <taxon>Orchesellinae</taxon>
        <taxon>Orchesella</taxon>
    </lineage>
</organism>
<feature type="active site" evidence="1">
    <location>
        <position position="140"/>
    </location>
</feature>
<dbReference type="PANTHER" id="PTHR10127:SF850">
    <property type="entry name" value="METALLOENDOPEPTIDASE"/>
    <property type="match status" value="1"/>
</dbReference>
<evidence type="ECO:0000259" key="3">
    <source>
        <dbReference type="PROSITE" id="PS51864"/>
    </source>
</evidence>
<dbReference type="InterPro" id="IPR006616">
    <property type="entry name" value="DM9_repeat"/>
</dbReference>
<feature type="domain" description="Peptidase M12A" evidence="3">
    <location>
        <begin position="44"/>
        <end position="233"/>
    </location>
</feature>
<name>A0A1D2M7F2_ORCCI</name>
<evidence type="ECO:0000313" key="5">
    <source>
        <dbReference type="Proteomes" id="UP000094527"/>
    </source>
</evidence>
<comment type="caution">
    <text evidence="4">The sequence shown here is derived from an EMBL/GenBank/DDBJ whole genome shotgun (WGS) entry which is preliminary data.</text>
</comment>
<reference evidence="4 5" key="1">
    <citation type="journal article" date="2016" name="Genome Biol. Evol.">
        <title>Gene Family Evolution Reflects Adaptation to Soil Environmental Stressors in the Genome of the Collembolan Orchesella cincta.</title>
        <authorList>
            <person name="Faddeeva-Vakhrusheva A."/>
            <person name="Derks M.F."/>
            <person name="Anvar S.Y."/>
            <person name="Agamennone V."/>
            <person name="Suring W."/>
            <person name="Smit S."/>
            <person name="van Straalen N.M."/>
            <person name="Roelofs D."/>
        </authorList>
    </citation>
    <scope>NUCLEOTIDE SEQUENCE [LARGE SCALE GENOMIC DNA]</scope>
    <source>
        <tissue evidence="4">Mixed pool</tissue>
    </source>
</reference>
<dbReference type="PANTHER" id="PTHR10127">
    <property type="entry name" value="DISCOIDIN, CUB, EGF, LAMININ , AND ZINC METALLOPROTEASE DOMAIN CONTAINING"/>
    <property type="match status" value="1"/>
</dbReference>
<keyword evidence="1 2" id="KW-0862">Zinc</keyword>
<dbReference type="GO" id="GO:0006508">
    <property type="term" value="P:proteolysis"/>
    <property type="evidence" value="ECO:0007669"/>
    <property type="project" value="UniProtKB-KW"/>
</dbReference>
<dbReference type="EMBL" id="LJIJ01003061">
    <property type="protein sequence ID" value="ODM88920.1"/>
    <property type="molecule type" value="Genomic_DNA"/>
</dbReference>
<dbReference type="PROSITE" id="PS51864">
    <property type="entry name" value="ASTACIN"/>
    <property type="match status" value="1"/>
</dbReference>
<dbReference type="STRING" id="48709.A0A1D2M7F2"/>
<dbReference type="InterPro" id="IPR024079">
    <property type="entry name" value="MetalloPept_cat_dom_sf"/>
</dbReference>
<sequence length="386" mass="43110">MALFSFQLCFFIAIPIFIWESTATPNPNSDFKCDVPDEWLGIGNRSRSFFPGTTWPNGIVKYELHSSLSSQDRVEAQRAFDDIQSKTCIRFQPRSPGEAAYTSIEYDPKVCGLGHLCRTGGYQYAKFGGICRNKNTMIHELGHNLCLGHEHTRRDRDDYLHFNGCNPAEIPGKDNFETRGHLYDYTSRMSYQCGVCFGGWPKMSGVNPNSNCGNSEGLSVMDADKINDLYNCQGCYAHRWRPIDALSDVDRRNMVQFGKTSTGAPLYLCRGYVGGTMTSGKYWSETGICYLPNNGVEHQLRSRAQVFTVPGGRAFQIATMNSKSTRVPVGRKANAVECYAAVADIDEDGKGKETSIGIVCADSLNRAYFPYWGKEVVRSQYSVIVC</sequence>
<keyword evidence="1 2" id="KW-0378">Hydrolase</keyword>
<keyword evidence="5" id="KW-1185">Reference proteome</keyword>
<keyword evidence="1 2" id="KW-0645">Protease</keyword>
<accession>A0A1D2M7F2</accession>
<feature type="binding site" evidence="1">
    <location>
        <position position="139"/>
    </location>
    <ligand>
        <name>Zn(2+)</name>
        <dbReference type="ChEBI" id="CHEBI:29105"/>
        <note>catalytic</note>
    </ligand>
</feature>
<feature type="binding site" evidence="1">
    <location>
        <position position="149"/>
    </location>
    <ligand>
        <name>Zn(2+)</name>
        <dbReference type="ChEBI" id="CHEBI:29105"/>
        <note>catalytic</note>
    </ligand>
</feature>
<dbReference type="OrthoDB" id="1925699at2759"/>
<dbReference type="OMA" id="INILWEN"/>
<dbReference type="InterPro" id="IPR001506">
    <property type="entry name" value="Peptidase_M12A"/>
</dbReference>
<dbReference type="GO" id="GO:0004222">
    <property type="term" value="F:metalloendopeptidase activity"/>
    <property type="evidence" value="ECO:0007669"/>
    <property type="project" value="UniProtKB-UniRule"/>
</dbReference>
<dbReference type="GO" id="GO:0008270">
    <property type="term" value="F:zinc ion binding"/>
    <property type="evidence" value="ECO:0007669"/>
    <property type="project" value="UniProtKB-UniRule"/>
</dbReference>
<keyword evidence="1 2" id="KW-0482">Metalloprotease</keyword>
<evidence type="ECO:0000313" key="4">
    <source>
        <dbReference type="EMBL" id="ODM88920.1"/>
    </source>
</evidence>
<evidence type="ECO:0000256" key="1">
    <source>
        <dbReference type="PROSITE-ProRule" id="PRU01211"/>
    </source>
</evidence>
<protein>
    <recommendedName>
        <fullName evidence="2">Metalloendopeptidase</fullName>
        <ecNumber evidence="2">3.4.24.-</ecNumber>
    </recommendedName>
</protein>
<dbReference type="SMART" id="SM00696">
    <property type="entry name" value="DM9"/>
    <property type="match status" value="1"/>
</dbReference>
<keyword evidence="1 2" id="KW-0479">Metal-binding</keyword>
<proteinExistence type="predicted"/>
<comment type="cofactor">
    <cofactor evidence="1 2">
        <name>Zn(2+)</name>
        <dbReference type="ChEBI" id="CHEBI:29105"/>
    </cofactor>
    <text evidence="1 2">Binds 1 zinc ion per subunit.</text>
</comment>
<gene>
    <name evidence="4" type="ORF">Ocin01_17763</name>
</gene>
<comment type="caution">
    <text evidence="1">Lacks conserved residue(s) required for the propagation of feature annotation.</text>
</comment>
<dbReference type="SMART" id="SM00235">
    <property type="entry name" value="ZnMc"/>
    <property type="match status" value="1"/>
</dbReference>
<dbReference type="InterPro" id="IPR006026">
    <property type="entry name" value="Peptidase_Metallo"/>
</dbReference>
<dbReference type="SUPFAM" id="SSF55486">
    <property type="entry name" value="Metalloproteases ('zincins'), catalytic domain"/>
    <property type="match status" value="1"/>
</dbReference>
<dbReference type="Proteomes" id="UP000094527">
    <property type="component" value="Unassembled WGS sequence"/>
</dbReference>
<dbReference type="EC" id="3.4.24.-" evidence="2"/>
<feature type="binding site" evidence="1">
    <location>
        <position position="143"/>
    </location>
    <ligand>
        <name>Zn(2+)</name>
        <dbReference type="ChEBI" id="CHEBI:29105"/>
        <note>catalytic</note>
    </ligand>
</feature>
<keyword evidence="2" id="KW-0732">Signal</keyword>